<gene>
    <name evidence="3" type="ORF">KSF_102550</name>
</gene>
<dbReference type="InterPro" id="IPR013783">
    <property type="entry name" value="Ig-like_fold"/>
</dbReference>
<feature type="transmembrane region" description="Helical" evidence="1">
    <location>
        <begin position="29"/>
        <end position="47"/>
    </location>
</feature>
<evidence type="ECO:0000313" key="4">
    <source>
        <dbReference type="Proteomes" id="UP000597444"/>
    </source>
</evidence>
<dbReference type="Proteomes" id="UP000597444">
    <property type="component" value="Unassembled WGS sequence"/>
</dbReference>
<dbReference type="InterPro" id="IPR036116">
    <property type="entry name" value="FN3_sf"/>
</dbReference>
<keyword evidence="1" id="KW-0812">Transmembrane</keyword>
<dbReference type="CDD" id="cd00063">
    <property type="entry name" value="FN3"/>
    <property type="match status" value="1"/>
</dbReference>
<keyword evidence="1" id="KW-0472">Membrane</keyword>
<dbReference type="AlphaFoldDB" id="A0A8J3N6B9"/>
<comment type="caution">
    <text evidence="3">The sequence shown here is derived from an EMBL/GenBank/DDBJ whole genome shotgun (WGS) entry which is preliminary data.</text>
</comment>
<dbReference type="EMBL" id="BNJK01000002">
    <property type="protein sequence ID" value="GHP00208.1"/>
    <property type="molecule type" value="Genomic_DNA"/>
</dbReference>
<feature type="domain" description="Fibronectin type-III" evidence="2">
    <location>
        <begin position="81"/>
        <end position="178"/>
    </location>
</feature>
<keyword evidence="1" id="KW-1133">Transmembrane helix</keyword>
<protein>
    <recommendedName>
        <fullName evidence="2">Fibronectin type-III domain-containing protein</fullName>
    </recommendedName>
</protein>
<sequence length="178" mass="20058">MNQNTFTVIPSTASQAGHRRWLIQIYRRAGIFLAVVALLVMVGAFAATPSAHASGGCWNYNTRATNATYQEDQNPILYRNNNGSPRFGFGYNSCGKTMLLKWSRIICFEGCSGLYYQVDWKRPGYDTWQQFTVTDRAGSTYMTSPFKNVHPGTQYDFAVRACFTHGCEKWSPTVSMNT</sequence>
<evidence type="ECO:0000256" key="1">
    <source>
        <dbReference type="SAM" id="Phobius"/>
    </source>
</evidence>
<dbReference type="RefSeq" id="WP_220210775.1">
    <property type="nucleotide sequence ID" value="NZ_BNJK01000002.1"/>
</dbReference>
<dbReference type="SUPFAM" id="SSF49265">
    <property type="entry name" value="Fibronectin type III"/>
    <property type="match status" value="1"/>
</dbReference>
<organism evidence="3 4">
    <name type="scientific">Reticulibacter mediterranei</name>
    <dbReference type="NCBI Taxonomy" id="2778369"/>
    <lineage>
        <taxon>Bacteria</taxon>
        <taxon>Bacillati</taxon>
        <taxon>Chloroflexota</taxon>
        <taxon>Ktedonobacteria</taxon>
        <taxon>Ktedonobacterales</taxon>
        <taxon>Reticulibacteraceae</taxon>
        <taxon>Reticulibacter</taxon>
    </lineage>
</organism>
<reference evidence="3" key="1">
    <citation type="submission" date="2020-10" db="EMBL/GenBank/DDBJ databases">
        <title>Taxonomic study of unclassified bacteria belonging to the class Ktedonobacteria.</title>
        <authorList>
            <person name="Yabe S."/>
            <person name="Wang C.M."/>
            <person name="Zheng Y."/>
            <person name="Sakai Y."/>
            <person name="Cavaletti L."/>
            <person name="Monciardini P."/>
            <person name="Donadio S."/>
        </authorList>
    </citation>
    <scope>NUCLEOTIDE SEQUENCE</scope>
    <source>
        <strain evidence="3">ID150040</strain>
    </source>
</reference>
<accession>A0A8J3N6B9</accession>
<dbReference type="Gene3D" id="2.60.40.10">
    <property type="entry name" value="Immunoglobulins"/>
    <property type="match status" value="1"/>
</dbReference>
<evidence type="ECO:0000259" key="2">
    <source>
        <dbReference type="PROSITE" id="PS50853"/>
    </source>
</evidence>
<proteinExistence type="predicted"/>
<name>A0A8J3N6B9_9CHLR</name>
<keyword evidence="4" id="KW-1185">Reference proteome</keyword>
<dbReference type="InterPro" id="IPR003961">
    <property type="entry name" value="FN3_dom"/>
</dbReference>
<dbReference type="PROSITE" id="PS50853">
    <property type="entry name" value="FN3"/>
    <property type="match status" value="1"/>
</dbReference>
<evidence type="ECO:0000313" key="3">
    <source>
        <dbReference type="EMBL" id="GHP00208.1"/>
    </source>
</evidence>